<accession>A0A540LEA8</accession>
<dbReference type="Pfam" id="PF22936">
    <property type="entry name" value="Pol_BBD"/>
    <property type="match status" value="1"/>
</dbReference>
<evidence type="ECO:0000313" key="5">
    <source>
        <dbReference type="Proteomes" id="UP000315295"/>
    </source>
</evidence>
<keyword evidence="5" id="KW-1185">Reference proteome</keyword>
<dbReference type="Pfam" id="PF13976">
    <property type="entry name" value="gag_pre-integrs"/>
    <property type="match status" value="1"/>
</dbReference>
<organism evidence="4 5">
    <name type="scientific">Malus baccata</name>
    <name type="common">Siberian crab apple</name>
    <name type="synonym">Pyrus baccata</name>
    <dbReference type="NCBI Taxonomy" id="106549"/>
    <lineage>
        <taxon>Eukaryota</taxon>
        <taxon>Viridiplantae</taxon>
        <taxon>Streptophyta</taxon>
        <taxon>Embryophyta</taxon>
        <taxon>Tracheophyta</taxon>
        <taxon>Spermatophyta</taxon>
        <taxon>Magnoliopsida</taxon>
        <taxon>eudicotyledons</taxon>
        <taxon>Gunneridae</taxon>
        <taxon>Pentapetalae</taxon>
        <taxon>rosids</taxon>
        <taxon>fabids</taxon>
        <taxon>Rosales</taxon>
        <taxon>Rosaceae</taxon>
        <taxon>Amygdaloideae</taxon>
        <taxon>Maleae</taxon>
        <taxon>Malus</taxon>
    </lineage>
</organism>
<dbReference type="Gene3D" id="3.30.420.10">
    <property type="entry name" value="Ribonuclease H-like superfamily/Ribonuclease H"/>
    <property type="match status" value="1"/>
</dbReference>
<dbReference type="Proteomes" id="UP000315295">
    <property type="component" value="Unassembled WGS sequence"/>
</dbReference>
<keyword evidence="1" id="KW-0645">Protease</keyword>
<evidence type="ECO:0000256" key="1">
    <source>
        <dbReference type="ARBA" id="ARBA00022670"/>
    </source>
</evidence>
<dbReference type="InterPro" id="IPR036397">
    <property type="entry name" value="RNaseH_sf"/>
</dbReference>
<protein>
    <recommendedName>
        <fullName evidence="3">Integrase catalytic domain-containing protein</fullName>
    </recommendedName>
</protein>
<keyword evidence="1" id="KW-0378">Hydrolase</keyword>
<feature type="domain" description="Integrase catalytic" evidence="3">
    <location>
        <begin position="463"/>
        <end position="630"/>
    </location>
</feature>
<feature type="compositionally biased region" description="Low complexity" evidence="2">
    <location>
        <begin position="161"/>
        <end position="192"/>
    </location>
</feature>
<dbReference type="PANTHER" id="PTHR42648">
    <property type="entry name" value="TRANSPOSASE, PUTATIVE-RELATED"/>
    <property type="match status" value="1"/>
</dbReference>
<dbReference type="GO" id="GO:0003676">
    <property type="term" value="F:nucleic acid binding"/>
    <property type="evidence" value="ECO:0007669"/>
    <property type="project" value="InterPro"/>
</dbReference>
<dbReference type="AlphaFoldDB" id="A0A540LEA8"/>
<dbReference type="SUPFAM" id="SSF53098">
    <property type="entry name" value="Ribonuclease H-like"/>
    <property type="match status" value="1"/>
</dbReference>
<dbReference type="InterPro" id="IPR001584">
    <property type="entry name" value="Integrase_cat-core"/>
</dbReference>
<evidence type="ECO:0000256" key="2">
    <source>
        <dbReference type="SAM" id="MobiDB-lite"/>
    </source>
</evidence>
<sequence length="630" mass="70022">MVPIKLKRSNYLPWCALFAPILRRYKLLGLIDGTEPCPAPFLPDRSINPAFESWYEKDQNLLIWFNSTLSEEVIPFTVGVSSSRDLWLKFEQRFGGVSDAHIHQLRSRLQCIQKNSQSMADYLQQELSMNRRKQLASSAPTEPFHALSVQALPPLLPTPPQAFAAQQPPLHTSSRYNSYRGRNNRFSNNRGLRGNHRGNYTHGFTSGFNRGHNSSSRGSSSSGARNSCQICGNPSHEAIDCFDRMNPDISGKIPPAKLAAMCAHYHSKSSSPSWLIDSGATSHITNDISNISSPSPYTGEDKVYIGDGKGLSITHTGSSLLHAPHHSFKLNNVLHVPQMKHNLLSAFQFVNDNSCSLTLDSDGSYVKDRSTGKMLLRGPVRDGSYPLQSFPSSGISSASSSAFVSIKAPVKIWHSRLGHPSSPIFRKVISSNCLALHGKSSVDFFCSDCAIAKNHKLSFSPAKSSTPHSLALIHCDVWGPAPVPSVSGFQYYLLLVDDYTRYSWFFPLRRKSEVFSTFVNFKNYVEKCVGNKIKTIRSDSGGEFTSASFQSYLNLHGISHQYSCPHTPEQNGCVERKHRHLVETARTLLVASQVPSVYWVEAFSTAIYLINRLPISGLLQSPWELLFHTP</sequence>
<dbReference type="EMBL" id="VIEB01000620">
    <property type="protein sequence ID" value="TQD84801.1"/>
    <property type="molecule type" value="Genomic_DNA"/>
</dbReference>
<dbReference type="PANTHER" id="PTHR42648:SF26">
    <property type="entry name" value="INTEGRASE CATALYTIC DOMAIN-CONTAINING PROTEIN"/>
    <property type="match status" value="1"/>
</dbReference>
<proteinExistence type="predicted"/>
<dbReference type="InterPro" id="IPR012337">
    <property type="entry name" value="RNaseH-like_sf"/>
</dbReference>
<feature type="compositionally biased region" description="Low complexity" evidence="2">
    <location>
        <begin position="206"/>
        <end position="227"/>
    </location>
</feature>
<dbReference type="GO" id="GO:0008233">
    <property type="term" value="F:peptidase activity"/>
    <property type="evidence" value="ECO:0007669"/>
    <property type="project" value="UniProtKB-KW"/>
</dbReference>
<dbReference type="GO" id="GO:0015074">
    <property type="term" value="P:DNA integration"/>
    <property type="evidence" value="ECO:0007669"/>
    <property type="project" value="InterPro"/>
</dbReference>
<comment type="caution">
    <text evidence="4">The sequence shown here is derived from an EMBL/GenBank/DDBJ whole genome shotgun (WGS) entry which is preliminary data.</text>
</comment>
<evidence type="ECO:0000259" key="3">
    <source>
        <dbReference type="PROSITE" id="PS50994"/>
    </source>
</evidence>
<evidence type="ECO:0000313" key="4">
    <source>
        <dbReference type="EMBL" id="TQD84801.1"/>
    </source>
</evidence>
<name>A0A540LEA8_MALBA</name>
<dbReference type="InterPro" id="IPR039537">
    <property type="entry name" value="Retrotran_Ty1/copia-like"/>
</dbReference>
<feature type="region of interest" description="Disordered" evidence="2">
    <location>
        <begin position="158"/>
        <end position="228"/>
    </location>
</feature>
<dbReference type="InterPro" id="IPR025724">
    <property type="entry name" value="GAG-pre-integrase_dom"/>
</dbReference>
<dbReference type="GO" id="GO:0006508">
    <property type="term" value="P:proteolysis"/>
    <property type="evidence" value="ECO:0007669"/>
    <property type="project" value="UniProtKB-KW"/>
</dbReference>
<dbReference type="InterPro" id="IPR054722">
    <property type="entry name" value="PolX-like_BBD"/>
</dbReference>
<gene>
    <name evidence="4" type="ORF">C1H46_029649</name>
</gene>
<dbReference type="PROSITE" id="PS50994">
    <property type="entry name" value="INTEGRASE"/>
    <property type="match status" value="1"/>
</dbReference>
<reference evidence="4 5" key="1">
    <citation type="journal article" date="2019" name="G3 (Bethesda)">
        <title>Sequencing of a Wild Apple (Malus baccata) Genome Unravels the Differences Between Cultivated and Wild Apple Species Regarding Disease Resistance and Cold Tolerance.</title>
        <authorList>
            <person name="Chen X."/>
        </authorList>
    </citation>
    <scope>NUCLEOTIDE SEQUENCE [LARGE SCALE GENOMIC DNA]</scope>
    <source>
        <strain evidence="5">cv. Shandingzi</strain>
        <tissue evidence="4">Leaves</tissue>
    </source>
</reference>
<dbReference type="Pfam" id="PF00665">
    <property type="entry name" value="rve"/>
    <property type="match status" value="1"/>
</dbReference>
<dbReference type="STRING" id="106549.A0A540LEA8"/>